<dbReference type="Proteomes" id="UP000245119">
    <property type="component" value="Linkage Group LG4"/>
</dbReference>
<evidence type="ECO:0000313" key="1">
    <source>
        <dbReference type="EMBL" id="PVD31757.1"/>
    </source>
</evidence>
<evidence type="ECO:0000313" key="2">
    <source>
        <dbReference type="Proteomes" id="UP000245119"/>
    </source>
</evidence>
<reference evidence="1 2" key="1">
    <citation type="submission" date="2018-04" db="EMBL/GenBank/DDBJ databases">
        <title>The genome of golden apple snail Pomacea canaliculata provides insight into stress tolerance and invasive adaptation.</title>
        <authorList>
            <person name="Liu C."/>
            <person name="Liu B."/>
            <person name="Ren Y."/>
            <person name="Zhang Y."/>
            <person name="Wang H."/>
            <person name="Li S."/>
            <person name="Jiang F."/>
            <person name="Yin L."/>
            <person name="Zhang G."/>
            <person name="Qian W."/>
            <person name="Fan W."/>
        </authorList>
    </citation>
    <scope>NUCLEOTIDE SEQUENCE [LARGE SCALE GENOMIC DNA]</scope>
    <source>
        <strain evidence="1">SZHN2017</strain>
        <tissue evidence="1">Muscle</tissue>
    </source>
</reference>
<gene>
    <name evidence="1" type="ORF">C0Q70_07175</name>
</gene>
<dbReference type="EMBL" id="PZQS01000004">
    <property type="protein sequence ID" value="PVD31757.1"/>
    <property type="molecule type" value="Genomic_DNA"/>
</dbReference>
<name>A0A2T7PEC6_POMCA</name>
<sequence>MVQRDAKYCRICPETGQLDTEEDKPPLREKPETKLLDCKRFVSRMTGHHRYPPEQELSSTRSRFVGRWTPGVNGWTCETSHSPRHQTYKEVKHAALRQVLVASDLAMREIGRQVTSLA</sequence>
<comment type="caution">
    <text evidence="1">The sequence shown here is derived from an EMBL/GenBank/DDBJ whole genome shotgun (WGS) entry which is preliminary data.</text>
</comment>
<protein>
    <submittedName>
        <fullName evidence="1">Uncharacterized protein</fullName>
    </submittedName>
</protein>
<accession>A0A2T7PEC6</accession>
<organism evidence="1 2">
    <name type="scientific">Pomacea canaliculata</name>
    <name type="common">Golden apple snail</name>
    <dbReference type="NCBI Taxonomy" id="400727"/>
    <lineage>
        <taxon>Eukaryota</taxon>
        <taxon>Metazoa</taxon>
        <taxon>Spiralia</taxon>
        <taxon>Lophotrochozoa</taxon>
        <taxon>Mollusca</taxon>
        <taxon>Gastropoda</taxon>
        <taxon>Caenogastropoda</taxon>
        <taxon>Architaenioglossa</taxon>
        <taxon>Ampullarioidea</taxon>
        <taxon>Ampullariidae</taxon>
        <taxon>Pomacea</taxon>
    </lineage>
</organism>
<dbReference type="AlphaFoldDB" id="A0A2T7PEC6"/>
<proteinExistence type="predicted"/>
<keyword evidence="2" id="KW-1185">Reference proteome</keyword>